<evidence type="ECO:0000313" key="3">
    <source>
        <dbReference type="Proteomes" id="UP000694620"/>
    </source>
</evidence>
<dbReference type="SUPFAM" id="SSF48371">
    <property type="entry name" value="ARM repeat"/>
    <property type="match status" value="1"/>
</dbReference>
<organism evidence="2 3">
    <name type="scientific">Erpetoichthys calabaricus</name>
    <name type="common">Rope fish</name>
    <name type="synonym">Calamoichthys calabaricus</name>
    <dbReference type="NCBI Taxonomy" id="27687"/>
    <lineage>
        <taxon>Eukaryota</taxon>
        <taxon>Metazoa</taxon>
        <taxon>Chordata</taxon>
        <taxon>Craniata</taxon>
        <taxon>Vertebrata</taxon>
        <taxon>Euteleostomi</taxon>
        <taxon>Actinopterygii</taxon>
        <taxon>Polypteriformes</taxon>
        <taxon>Polypteridae</taxon>
        <taxon>Erpetoichthys</taxon>
    </lineage>
</organism>
<dbReference type="GO" id="GO:0005634">
    <property type="term" value="C:nucleus"/>
    <property type="evidence" value="ECO:0007669"/>
    <property type="project" value="TreeGrafter"/>
</dbReference>
<dbReference type="Proteomes" id="UP000694620">
    <property type="component" value="Chromosome 1"/>
</dbReference>
<dbReference type="InterPro" id="IPR016024">
    <property type="entry name" value="ARM-type_fold"/>
</dbReference>
<sequence length="529" mass="59771">MASFKHQKALQDAPSMDLSEILTKLQLENKEASDSTSPQPCIPVSKALSQIQHLFQAATSPKAQESILKDIRSFLSAADVHWLFSPCCQNAGLNVGDIWKEFVNSLIQHTTLPKCELDSGELPESSYQLIPDRAKNVTEVLLILLSKAAAEKHLNPCNNTVVPETSPASTLLPAVFIFAATHLQEYPWTTASSRSAANKLMNLLMETAYCKNVHELLCGRQDGGTTGIFGAVLELQRPELKKETWKLNQATKHVFLWSLLQVPRPWLCVHLEHVFPASLIISDDYRTENKVLGVRCLHHIIMNVPAADLRQYNRAQVLYHALFNHLYTSDADLIQVVLPCMLDLLHVLENPSQRAGDPRKPNQYDEVLRLILMHMEMEHKIKLRRVYARSLPPFIERLGILIARHLKRLERVIVGFLEVCDAPEEEARLYVLKSLESTIRHAWPRIAPRLHVLVKSLVRLLYDLSTECSSTPQTVKDELLEHVTRCLLLLSELCAQDLQAVLGDIHSSCSDARVSQCLEKVLQSMRCLQ</sequence>
<protein>
    <submittedName>
        <fullName evidence="2">TELO2 interacting protein 2</fullName>
    </submittedName>
</protein>
<dbReference type="Pfam" id="PF10521">
    <property type="entry name" value="Tti2"/>
    <property type="match status" value="1"/>
</dbReference>
<dbReference type="PANTHER" id="PTHR32226:SF2">
    <property type="entry name" value="TELO2-INTERACTING PROTEIN 2"/>
    <property type="match status" value="1"/>
</dbReference>
<comment type="similarity">
    <text evidence="1">Belongs to the TTI2 family.</text>
</comment>
<dbReference type="InterPro" id="IPR018870">
    <property type="entry name" value="Tti2"/>
</dbReference>
<dbReference type="Ensembl" id="ENSECRT00000003519.1">
    <property type="protein sequence ID" value="ENSECRP00000003461.1"/>
    <property type="gene ID" value="ENSECRG00000002371.1"/>
</dbReference>
<proteinExistence type="inferred from homology"/>
<reference evidence="2" key="2">
    <citation type="submission" date="2025-08" db="UniProtKB">
        <authorList>
            <consortium name="Ensembl"/>
        </authorList>
    </citation>
    <scope>IDENTIFICATION</scope>
</reference>
<dbReference type="AlphaFoldDB" id="A0A8C4X3U0"/>
<evidence type="ECO:0000256" key="1">
    <source>
        <dbReference type="ARBA" id="ARBA00034736"/>
    </source>
</evidence>
<reference evidence="2" key="3">
    <citation type="submission" date="2025-09" db="UniProtKB">
        <authorList>
            <consortium name="Ensembl"/>
        </authorList>
    </citation>
    <scope>IDENTIFICATION</scope>
</reference>
<gene>
    <name evidence="2" type="primary">TTI2</name>
</gene>
<dbReference type="PANTHER" id="PTHR32226">
    <property type="entry name" value="TELO2-INTERACTING PROTEIN 2"/>
    <property type="match status" value="1"/>
</dbReference>
<reference evidence="2" key="1">
    <citation type="submission" date="2021-06" db="EMBL/GenBank/DDBJ databases">
        <authorList>
            <consortium name="Wellcome Sanger Institute Data Sharing"/>
        </authorList>
    </citation>
    <scope>NUCLEOTIDE SEQUENCE [LARGE SCALE GENOMIC DNA]</scope>
</reference>
<dbReference type="GO" id="GO:0110078">
    <property type="term" value="C:TTT Hsp90 cochaperone complex"/>
    <property type="evidence" value="ECO:0007669"/>
    <property type="project" value="InterPro"/>
</dbReference>
<accession>A0A8C4X3U0</accession>
<dbReference type="GO" id="GO:0005829">
    <property type="term" value="C:cytosol"/>
    <property type="evidence" value="ECO:0007669"/>
    <property type="project" value="TreeGrafter"/>
</dbReference>
<name>A0A8C4X3U0_ERPCA</name>
<keyword evidence="3" id="KW-1185">Reference proteome</keyword>
<dbReference type="GeneTree" id="ENSGT00390000003878"/>
<evidence type="ECO:0000313" key="2">
    <source>
        <dbReference type="Ensembl" id="ENSECRP00000003461.1"/>
    </source>
</evidence>